<dbReference type="Proteomes" id="UP001055101">
    <property type="component" value="Unassembled WGS sequence"/>
</dbReference>
<reference evidence="2" key="1">
    <citation type="journal article" date="2021" name="Front. Microbiol.">
        <title>Comprehensive Comparative Genomics and Phenotyping of Methylobacterium Species.</title>
        <authorList>
            <person name="Alessa O."/>
            <person name="Ogura Y."/>
            <person name="Fujitani Y."/>
            <person name="Takami H."/>
            <person name="Hayashi T."/>
            <person name="Sahin N."/>
            <person name="Tani A."/>
        </authorList>
    </citation>
    <scope>NUCLEOTIDE SEQUENCE</scope>
    <source>
        <strain evidence="2">DSM 23674</strain>
    </source>
</reference>
<dbReference type="Pfam" id="PF05016">
    <property type="entry name" value="ParE_toxin"/>
    <property type="match status" value="1"/>
</dbReference>
<dbReference type="SUPFAM" id="SSF143011">
    <property type="entry name" value="RelE-like"/>
    <property type="match status" value="1"/>
</dbReference>
<protein>
    <recommendedName>
        <fullName evidence="4">Cytotoxic translational repressor of toxin-antitoxin stability system</fullName>
    </recommendedName>
</protein>
<comment type="caution">
    <text evidence="2">The sequence shown here is derived from an EMBL/GenBank/DDBJ whole genome shotgun (WGS) entry which is preliminary data.</text>
</comment>
<dbReference type="EMBL" id="BPRA01000006">
    <property type="protein sequence ID" value="GJE55031.1"/>
    <property type="molecule type" value="Genomic_DNA"/>
</dbReference>
<accession>A0ABQ4TJ72</accession>
<organism evidence="2 3">
    <name type="scientific">Methylobacterium thuringiense</name>
    <dbReference type="NCBI Taxonomy" id="1003091"/>
    <lineage>
        <taxon>Bacteria</taxon>
        <taxon>Pseudomonadati</taxon>
        <taxon>Pseudomonadota</taxon>
        <taxon>Alphaproteobacteria</taxon>
        <taxon>Hyphomicrobiales</taxon>
        <taxon>Methylobacteriaceae</taxon>
        <taxon>Methylobacterium</taxon>
    </lineage>
</organism>
<gene>
    <name evidence="2" type="ORF">EKPJFOCH_1518</name>
</gene>
<dbReference type="InterPro" id="IPR052747">
    <property type="entry name" value="TA_system_RelE_toxin"/>
</dbReference>
<dbReference type="InterPro" id="IPR035093">
    <property type="entry name" value="RelE/ParE_toxin_dom_sf"/>
</dbReference>
<dbReference type="RefSeq" id="WP_238231434.1">
    <property type="nucleotide sequence ID" value="NZ_BPRA01000006.1"/>
</dbReference>
<evidence type="ECO:0000256" key="1">
    <source>
        <dbReference type="ARBA" id="ARBA00022649"/>
    </source>
</evidence>
<dbReference type="PANTHER" id="PTHR38813:SF1">
    <property type="entry name" value="TOXIN RELE1-RELATED"/>
    <property type="match status" value="1"/>
</dbReference>
<sequence length="84" mass="9465">MRQIAYSKAALRTLSRIPANTSKLIRSKIEQYASDPLSFVNNVRTLKGEEGVLRLRVGDWRVLFTESGEIIAVIRVAARGDVYE</sequence>
<dbReference type="InterPro" id="IPR007712">
    <property type="entry name" value="RelE/ParE_toxin"/>
</dbReference>
<keyword evidence="3" id="KW-1185">Reference proteome</keyword>
<proteinExistence type="predicted"/>
<dbReference type="Gene3D" id="3.30.2310.20">
    <property type="entry name" value="RelE-like"/>
    <property type="match status" value="1"/>
</dbReference>
<dbReference type="PANTHER" id="PTHR38813">
    <property type="match status" value="1"/>
</dbReference>
<name>A0ABQ4TJ72_9HYPH</name>
<reference evidence="2" key="2">
    <citation type="submission" date="2021-08" db="EMBL/GenBank/DDBJ databases">
        <authorList>
            <person name="Tani A."/>
            <person name="Ola A."/>
            <person name="Ogura Y."/>
            <person name="Katsura K."/>
            <person name="Hayashi T."/>
        </authorList>
    </citation>
    <scope>NUCLEOTIDE SEQUENCE</scope>
    <source>
        <strain evidence="2">DSM 23674</strain>
    </source>
</reference>
<evidence type="ECO:0008006" key="4">
    <source>
        <dbReference type="Google" id="ProtNLM"/>
    </source>
</evidence>
<evidence type="ECO:0000313" key="3">
    <source>
        <dbReference type="Proteomes" id="UP001055101"/>
    </source>
</evidence>
<keyword evidence="1" id="KW-1277">Toxin-antitoxin system</keyword>
<evidence type="ECO:0000313" key="2">
    <source>
        <dbReference type="EMBL" id="GJE55031.1"/>
    </source>
</evidence>